<dbReference type="Proteomes" id="UP001082899">
    <property type="component" value="Unassembled WGS sequence"/>
</dbReference>
<name>A0ABT3ZIN6_9BURK</name>
<dbReference type="PANTHER" id="PTHR30290:SF64">
    <property type="entry name" value="ABC TRANSPORTER PERIPLASMIC BINDING PROTEIN"/>
    <property type="match status" value="1"/>
</dbReference>
<reference evidence="3" key="1">
    <citation type="submission" date="2022-11" db="EMBL/GenBank/DDBJ databases">
        <title>Robbsia betulipollinis sp. nov., isolated from pollen of birch (Betula pendula).</title>
        <authorList>
            <person name="Shi H."/>
            <person name="Ambika Manirajan B."/>
            <person name="Ratering S."/>
            <person name="Geissler-Plaum R."/>
            <person name="Schnell S."/>
        </authorList>
    </citation>
    <scope>NUCLEOTIDE SEQUENCE</scope>
    <source>
        <strain evidence="3">Bb-Pol-6</strain>
    </source>
</reference>
<evidence type="ECO:0000313" key="3">
    <source>
        <dbReference type="EMBL" id="MCY0386376.1"/>
    </source>
</evidence>
<feature type="domain" description="Solute-binding protein family 5" evidence="2">
    <location>
        <begin position="119"/>
        <end position="528"/>
    </location>
</feature>
<accession>A0ABT3ZIN6</accession>
<dbReference type="CDD" id="cd08497">
    <property type="entry name" value="MbnE-like"/>
    <property type="match status" value="1"/>
</dbReference>
<dbReference type="InterPro" id="IPR000914">
    <property type="entry name" value="SBP_5_dom"/>
</dbReference>
<dbReference type="SUPFAM" id="SSF53850">
    <property type="entry name" value="Periplasmic binding protein-like II"/>
    <property type="match status" value="1"/>
</dbReference>
<comment type="caution">
    <text evidence="3">The sequence shown here is derived from an EMBL/GenBank/DDBJ whole genome shotgun (WGS) entry which is preliminary data.</text>
</comment>
<protein>
    <submittedName>
        <fullName evidence="3">Extracellular solute-binding protein</fullName>
    </submittedName>
</protein>
<organism evidence="3 4">
    <name type="scientific">Robbsia betulipollinis</name>
    <dbReference type="NCBI Taxonomy" id="2981849"/>
    <lineage>
        <taxon>Bacteria</taxon>
        <taxon>Pseudomonadati</taxon>
        <taxon>Pseudomonadota</taxon>
        <taxon>Betaproteobacteria</taxon>
        <taxon>Burkholderiales</taxon>
        <taxon>Burkholderiaceae</taxon>
        <taxon>Robbsia</taxon>
    </lineage>
</organism>
<evidence type="ECO:0000259" key="2">
    <source>
        <dbReference type="Pfam" id="PF00496"/>
    </source>
</evidence>
<keyword evidence="1" id="KW-0732">Signal</keyword>
<dbReference type="Gene3D" id="3.40.190.10">
    <property type="entry name" value="Periplasmic binding protein-like II"/>
    <property type="match status" value="1"/>
</dbReference>
<dbReference type="PROSITE" id="PS51257">
    <property type="entry name" value="PROKAR_LIPOPROTEIN"/>
    <property type="match status" value="1"/>
</dbReference>
<evidence type="ECO:0000256" key="1">
    <source>
        <dbReference type="ARBA" id="ARBA00022729"/>
    </source>
</evidence>
<dbReference type="InterPro" id="IPR030678">
    <property type="entry name" value="Peptide/Ni-bd"/>
</dbReference>
<dbReference type="InterPro" id="IPR039424">
    <property type="entry name" value="SBP_5"/>
</dbReference>
<dbReference type="EMBL" id="JAPMXC010000001">
    <property type="protein sequence ID" value="MCY0386376.1"/>
    <property type="molecule type" value="Genomic_DNA"/>
</dbReference>
<sequence>MARAPGTQEPEIFKILTALACVIELGGFGGLGGACGAARAAPAIAQYGAPRYAPGFTHFDYVDPHAPKGGTLTLANPNRITRFDTFNPYILRGNPAPGIDLLFDTLTVGSGDEASSAYGLLADDIAVAADGLSVRFHINPAARFSNGDPVTAADVKYSFDTLMSQAAAPNYRAVWADVSRATVIDPQTVRFDFRHAGRELPLTIGALPVFSPKWGQRADGSHPPFDAIALEKPIGSGPYTIASYSGGTQIVLQRNPRYWAADLPVRRGMFNFDRIVYKLYGDPAARLEALKAGEFDASVAVLARDWVRGYTGGRFNDGRLIKRVFKHSNDAGMQGFFVNIRRPLFQDVRVRQALDLALDFPYLNRQLFYNQYSRSDSFFTNSELAAHGLPDAGELALLEPLRAQLDPAVFGPMALQPDTAPPGSLRDNLRRARTLLAAAGWTYRDGALRDRAGQPFVFEILDDSGGAFGAVVASYARNLAKLGITVNFRTTDFALYQQRLQNFDFDMTTLAWPGSQSPGNELLDNVGSAAAGIPGSGNLVGIHSPAVDALVQAVLAARTRPALVDAARALDRVLMHGYYVVPQWYSPVHRVVYRRGLAFPTTLPLYYDAAGWILSTWWEAPKAAAVSGASAVSTRPDS</sequence>
<dbReference type="Pfam" id="PF00496">
    <property type="entry name" value="SBP_bac_5"/>
    <property type="match status" value="1"/>
</dbReference>
<gene>
    <name evidence="3" type="ORF">OVY01_03790</name>
</gene>
<keyword evidence="4" id="KW-1185">Reference proteome</keyword>
<proteinExistence type="predicted"/>
<dbReference type="PIRSF" id="PIRSF002741">
    <property type="entry name" value="MppA"/>
    <property type="match status" value="1"/>
</dbReference>
<evidence type="ECO:0000313" key="4">
    <source>
        <dbReference type="Proteomes" id="UP001082899"/>
    </source>
</evidence>
<dbReference type="RefSeq" id="WP_267845761.1">
    <property type="nucleotide sequence ID" value="NZ_JAPMXC010000001.1"/>
</dbReference>
<dbReference type="Gene3D" id="3.10.105.10">
    <property type="entry name" value="Dipeptide-binding Protein, Domain 3"/>
    <property type="match status" value="1"/>
</dbReference>
<dbReference type="PANTHER" id="PTHR30290">
    <property type="entry name" value="PERIPLASMIC BINDING COMPONENT OF ABC TRANSPORTER"/>
    <property type="match status" value="1"/>
</dbReference>